<dbReference type="Pfam" id="PF17770">
    <property type="entry name" value="RNase_J_C"/>
    <property type="match status" value="1"/>
</dbReference>
<evidence type="ECO:0000256" key="8">
    <source>
        <dbReference type="ARBA" id="ARBA00022884"/>
    </source>
</evidence>
<organism evidence="12 13">
    <name type="scientific">Berkelbacteria bacterium GW2011_GWA2_38_9</name>
    <dbReference type="NCBI Taxonomy" id="1618334"/>
    <lineage>
        <taxon>Bacteria</taxon>
        <taxon>Candidatus Berkelbacteria</taxon>
    </lineage>
</organism>
<dbReference type="PANTHER" id="PTHR43694">
    <property type="entry name" value="RIBONUCLEASE J"/>
    <property type="match status" value="1"/>
</dbReference>
<dbReference type="Gene3D" id="3.40.50.10710">
    <property type="entry name" value="Metallo-hydrolase/oxidoreductase"/>
    <property type="match status" value="1"/>
</dbReference>
<comment type="function">
    <text evidence="9">An RNase that has 5'-3' exonuclease and possibly endonuclease activity. Involved in maturation of rRNA and in some organisms also mRNA maturation and/or decay.</text>
</comment>
<dbReference type="PANTHER" id="PTHR43694:SF1">
    <property type="entry name" value="RIBONUCLEASE J"/>
    <property type="match status" value="1"/>
</dbReference>
<feature type="compositionally biased region" description="Low complexity" evidence="10">
    <location>
        <begin position="89"/>
        <end position="107"/>
    </location>
</feature>
<feature type="compositionally biased region" description="Low complexity" evidence="10">
    <location>
        <begin position="37"/>
        <end position="67"/>
    </location>
</feature>
<evidence type="ECO:0000259" key="11">
    <source>
        <dbReference type="SMART" id="SM00849"/>
    </source>
</evidence>
<dbReference type="Pfam" id="PF22505">
    <property type="entry name" value="RNase_J_b_CASP"/>
    <property type="match status" value="1"/>
</dbReference>
<comment type="subcellular location">
    <subcellularLocation>
        <location evidence="9">Cytoplasm</location>
    </subcellularLocation>
</comment>
<comment type="caution">
    <text evidence="12">The sequence shown here is derived from an EMBL/GenBank/DDBJ whole genome shotgun (WGS) entry which is preliminary data.</text>
</comment>
<evidence type="ECO:0000256" key="6">
    <source>
        <dbReference type="ARBA" id="ARBA00022833"/>
    </source>
</evidence>
<dbReference type="InterPro" id="IPR004613">
    <property type="entry name" value="RNase_J"/>
</dbReference>
<gene>
    <name evidence="9" type="primary">rnj</name>
    <name evidence="12" type="ORF">UT11_C0056G0004</name>
</gene>
<keyword evidence="9" id="KW-0698">rRNA processing</keyword>
<dbReference type="Pfam" id="PF00753">
    <property type="entry name" value="Lactamase_B"/>
    <property type="match status" value="1"/>
</dbReference>
<dbReference type="Proteomes" id="UP000033934">
    <property type="component" value="Unassembled WGS sequence"/>
</dbReference>
<dbReference type="InterPro" id="IPR042173">
    <property type="entry name" value="RNase_J_2"/>
</dbReference>
<protein>
    <recommendedName>
        <fullName evidence="9">Ribonuclease J</fullName>
        <shortName evidence="9">RNase J</shortName>
        <ecNumber evidence="9">3.1.-.-</ecNumber>
    </recommendedName>
</protein>
<dbReference type="PROSITE" id="PS01292">
    <property type="entry name" value="UPF0036"/>
    <property type="match status" value="1"/>
</dbReference>
<dbReference type="GO" id="GO:0003723">
    <property type="term" value="F:RNA binding"/>
    <property type="evidence" value="ECO:0007669"/>
    <property type="project" value="UniProtKB-UniRule"/>
</dbReference>
<evidence type="ECO:0000256" key="9">
    <source>
        <dbReference type="HAMAP-Rule" id="MF_01491"/>
    </source>
</evidence>
<dbReference type="AlphaFoldDB" id="A0A0G0NMQ5"/>
<dbReference type="InterPro" id="IPR030854">
    <property type="entry name" value="RNase_J_bac"/>
</dbReference>
<feature type="binding site" evidence="9">
    <location>
        <begin position="492"/>
        <end position="496"/>
    </location>
    <ligand>
        <name>substrate</name>
    </ligand>
</feature>
<keyword evidence="1 9" id="KW-0963">Cytoplasm</keyword>
<dbReference type="InterPro" id="IPR001587">
    <property type="entry name" value="RNase_J_CS"/>
</dbReference>
<accession>A0A0G0NMQ5</accession>
<feature type="region of interest" description="Disordered" evidence="10">
    <location>
        <begin position="1"/>
        <end position="123"/>
    </location>
</feature>
<proteinExistence type="inferred from homology"/>
<evidence type="ECO:0000256" key="2">
    <source>
        <dbReference type="ARBA" id="ARBA00022722"/>
    </source>
</evidence>
<dbReference type="EMBL" id="LBVO01000056">
    <property type="protein sequence ID" value="KKQ87164.1"/>
    <property type="molecule type" value="Genomic_DNA"/>
</dbReference>
<keyword evidence="3" id="KW-0479">Metal-binding</keyword>
<dbReference type="InterPro" id="IPR001279">
    <property type="entry name" value="Metallo-B-lactamas"/>
</dbReference>
<keyword evidence="5 9" id="KW-0378">Hydrolase</keyword>
<dbReference type="PATRIC" id="fig|1618334.3.peg.715"/>
<dbReference type="GO" id="GO:0005737">
    <property type="term" value="C:cytoplasm"/>
    <property type="evidence" value="ECO:0007669"/>
    <property type="project" value="UniProtKB-SubCell"/>
</dbReference>
<evidence type="ECO:0000256" key="5">
    <source>
        <dbReference type="ARBA" id="ARBA00022801"/>
    </source>
</evidence>
<sequence length="717" mass="80238">MNIVTKQDVFSKENQDKIPRSKKKLPMRSRTSSRPEQTNSSTNNTTQPQPATNQPSSTTSNQKQSSSSEERLTVYHAGLPKHNSDRPQSRPFGRSNSFSRSNRPQSSEVRSNQTPFVKREIVPSRPLTTGEKKLRIIPIGGLEEIGKNMTIFEFGQDIFIVDMGLMFPDSDMFGIDYVIPDVTYLEDKKDRIRGIIITHGHLDHTGAIPYLIEKIGYPPIYGTKVTLGLVKQRLEEFSLVGKNRLIEIDPVEDSIKLGVFTVNFFKLNHSIPGAVGLEIETPVGRLVYATDWKFDYTPADGQPADFGKIAGIGSKGVKLFFSDSTNVERRGHAISEQRVGETINEIVSEARGRIIIAMFSTLIGRIQQVFNSAHKNGRKVAVVGMSMQKAVEMAISIKAITVPENTLIEIRQARNLPDNRVLILSTGSQGEDRAALKRMAHGDDRNVNIHKGDTVVISASPIPGNEKSVNDVMDEIYRAGGRVVYNRDMDVHTSGHAHQEDLKLMLALIKPEYFMPLHGERHKLMLHARLAQSIGVDPNKCIVGADGQVIEITADGHVQTTREKVPCGYVMVDGLGVGDVGNIVLRDRQAMATDGIFIAIVTIDRSTGRILTSPDIISRGFIYMRENETLVSEARQLIRDLFIQNYRRSRDDVGEIRNQIRDGLTKFLKEKTEREPMIIRNVYINKPSGLFRSCSQLAGFSLIYRWIRCKSSLSRIM</sequence>
<dbReference type="SMART" id="SM00849">
    <property type="entry name" value="Lactamase_B"/>
    <property type="match status" value="1"/>
</dbReference>
<dbReference type="SUPFAM" id="SSF56281">
    <property type="entry name" value="Metallo-hydrolase/oxidoreductase"/>
    <property type="match status" value="1"/>
</dbReference>
<reference evidence="12 13" key="1">
    <citation type="journal article" date="2015" name="Nature">
        <title>rRNA introns, odd ribosomes, and small enigmatic genomes across a large radiation of phyla.</title>
        <authorList>
            <person name="Brown C.T."/>
            <person name="Hug L.A."/>
            <person name="Thomas B.C."/>
            <person name="Sharon I."/>
            <person name="Castelle C.J."/>
            <person name="Singh A."/>
            <person name="Wilkins M.J."/>
            <person name="Williams K.H."/>
            <person name="Banfield J.F."/>
        </authorList>
    </citation>
    <scope>NUCLEOTIDE SEQUENCE [LARGE SCALE GENOMIC DNA]</scope>
</reference>
<dbReference type="GO" id="GO:0006364">
    <property type="term" value="P:rRNA processing"/>
    <property type="evidence" value="ECO:0007669"/>
    <property type="project" value="UniProtKB-UniRule"/>
</dbReference>
<dbReference type="GO" id="GO:0004534">
    <property type="term" value="F:5'-3' RNA exonuclease activity"/>
    <property type="evidence" value="ECO:0007669"/>
    <property type="project" value="UniProtKB-UniRule"/>
</dbReference>
<dbReference type="InterPro" id="IPR011108">
    <property type="entry name" value="RMMBL"/>
</dbReference>
<evidence type="ECO:0000256" key="4">
    <source>
        <dbReference type="ARBA" id="ARBA00022759"/>
    </source>
</evidence>
<dbReference type="CDD" id="cd07714">
    <property type="entry name" value="RNaseJ_MBL-fold"/>
    <property type="match status" value="1"/>
</dbReference>
<evidence type="ECO:0000313" key="13">
    <source>
        <dbReference type="Proteomes" id="UP000033934"/>
    </source>
</evidence>
<evidence type="ECO:0000256" key="7">
    <source>
        <dbReference type="ARBA" id="ARBA00022839"/>
    </source>
</evidence>
<dbReference type="NCBIfam" id="TIGR00649">
    <property type="entry name" value="MG423"/>
    <property type="match status" value="1"/>
</dbReference>
<feature type="domain" description="Metallo-beta-lactamase" evidence="11">
    <location>
        <begin position="146"/>
        <end position="343"/>
    </location>
</feature>
<dbReference type="Gene3D" id="3.10.20.580">
    <property type="match status" value="1"/>
</dbReference>
<dbReference type="EC" id="3.1.-.-" evidence="9"/>
<comment type="subunit">
    <text evidence="9">Homodimer, may be a subunit of the RNA degradosome.</text>
</comment>
<keyword evidence="4 9" id="KW-0255">Endonuclease</keyword>
<dbReference type="InterPro" id="IPR041636">
    <property type="entry name" value="RNase_J_C"/>
</dbReference>
<evidence type="ECO:0000256" key="1">
    <source>
        <dbReference type="ARBA" id="ARBA00022490"/>
    </source>
</evidence>
<dbReference type="Gene3D" id="3.60.15.10">
    <property type="entry name" value="Ribonuclease Z/Hydroxyacylglutathione hydrolase-like"/>
    <property type="match status" value="1"/>
</dbReference>
<dbReference type="InterPro" id="IPR055132">
    <property type="entry name" value="RNase_J_b_CASP"/>
</dbReference>
<keyword evidence="6" id="KW-0862">Zinc</keyword>
<keyword evidence="7 9" id="KW-0269">Exonuclease</keyword>
<dbReference type="GO" id="GO:0004521">
    <property type="term" value="F:RNA endonuclease activity"/>
    <property type="evidence" value="ECO:0007669"/>
    <property type="project" value="UniProtKB-UniRule"/>
</dbReference>
<evidence type="ECO:0000256" key="3">
    <source>
        <dbReference type="ARBA" id="ARBA00022723"/>
    </source>
</evidence>
<dbReference type="InterPro" id="IPR036866">
    <property type="entry name" value="RibonucZ/Hydroxyglut_hydro"/>
</dbReference>
<evidence type="ECO:0000313" key="12">
    <source>
        <dbReference type="EMBL" id="KKQ87164.1"/>
    </source>
</evidence>
<keyword evidence="2 9" id="KW-0540">Nuclease</keyword>
<dbReference type="GO" id="GO:0008270">
    <property type="term" value="F:zinc ion binding"/>
    <property type="evidence" value="ECO:0007669"/>
    <property type="project" value="InterPro"/>
</dbReference>
<dbReference type="Pfam" id="PF07521">
    <property type="entry name" value="RMMBL"/>
    <property type="match status" value="1"/>
</dbReference>
<evidence type="ECO:0000256" key="10">
    <source>
        <dbReference type="SAM" id="MobiDB-lite"/>
    </source>
</evidence>
<dbReference type="HAMAP" id="MF_01491">
    <property type="entry name" value="RNase_J_bact"/>
    <property type="match status" value="1"/>
</dbReference>
<name>A0A0G0NMQ5_9BACT</name>
<keyword evidence="8 9" id="KW-0694">RNA-binding</keyword>
<feature type="compositionally biased region" description="Basic and acidic residues" evidence="10">
    <location>
        <begin position="9"/>
        <end position="19"/>
    </location>
</feature>
<comment type="similarity">
    <text evidence="9">Belongs to the metallo-beta-lactamase superfamily. RNA-metabolizing metallo-beta-lactamase-like family. Bacterial RNase J subfamily.</text>
</comment>